<comment type="caution">
    <text evidence="1">The sequence shown here is derived from an EMBL/GenBank/DDBJ whole genome shotgun (WGS) entry which is preliminary data.</text>
</comment>
<dbReference type="Proteomes" id="UP000664521">
    <property type="component" value="Unassembled WGS sequence"/>
</dbReference>
<dbReference type="AlphaFoldDB" id="A0A8H3EWV3"/>
<reference evidence="1" key="1">
    <citation type="submission" date="2021-03" db="EMBL/GenBank/DDBJ databases">
        <authorList>
            <person name="Tagirdzhanova G."/>
        </authorList>
    </citation>
    <scope>NUCLEOTIDE SEQUENCE</scope>
</reference>
<organism evidence="1 2">
    <name type="scientific">Heterodermia speciosa</name>
    <dbReference type="NCBI Taxonomy" id="116794"/>
    <lineage>
        <taxon>Eukaryota</taxon>
        <taxon>Fungi</taxon>
        <taxon>Dikarya</taxon>
        <taxon>Ascomycota</taxon>
        <taxon>Pezizomycotina</taxon>
        <taxon>Lecanoromycetes</taxon>
        <taxon>OSLEUM clade</taxon>
        <taxon>Lecanoromycetidae</taxon>
        <taxon>Caliciales</taxon>
        <taxon>Physciaceae</taxon>
        <taxon>Heterodermia</taxon>
    </lineage>
</organism>
<dbReference type="EMBL" id="CAJPDS010000015">
    <property type="protein sequence ID" value="CAF9914966.1"/>
    <property type="molecule type" value="Genomic_DNA"/>
</dbReference>
<sequence length="149" mass="17293">MPLIHRVSPHGALFINNRQHLTLDRPTLLLASLCTLRIYTSLPWPTLAYQLRLNFPELLHRYDPPTLQWNLHAIWEAVREVRPEWLRGMRRGEGEDVVRGVVGLVLGRVFCCRCLFPEGWVDWQGGEVVDVFRYLRGLVEARGVVERGL</sequence>
<gene>
    <name evidence="1" type="ORF">HETSPECPRED_002251</name>
</gene>
<evidence type="ECO:0000313" key="1">
    <source>
        <dbReference type="EMBL" id="CAF9914966.1"/>
    </source>
</evidence>
<evidence type="ECO:0000313" key="2">
    <source>
        <dbReference type="Proteomes" id="UP000664521"/>
    </source>
</evidence>
<proteinExistence type="predicted"/>
<protein>
    <submittedName>
        <fullName evidence="1">Uncharacterized protein</fullName>
    </submittedName>
</protein>
<accession>A0A8H3EWV3</accession>
<keyword evidence="2" id="KW-1185">Reference proteome</keyword>
<name>A0A8H3EWV3_9LECA</name>